<evidence type="ECO:0000313" key="2">
    <source>
        <dbReference type="EMBL" id="KAJ4449123.1"/>
    </source>
</evidence>
<feature type="compositionally biased region" description="Basic and acidic residues" evidence="1">
    <location>
        <begin position="324"/>
        <end position="351"/>
    </location>
</feature>
<evidence type="ECO:0000256" key="1">
    <source>
        <dbReference type="SAM" id="MobiDB-lite"/>
    </source>
</evidence>
<feature type="compositionally biased region" description="Polar residues" evidence="1">
    <location>
        <begin position="127"/>
        <end position="141"/>
    </location>
</feature>
<feature type="region of interest" description="Disordered" evidence="1">
    <location>
        <begin position="117"/>
        <end position="157"/>
    </location>
</feature>
<keyword evidence="3" id="KW-1185">Reference proteome</keyword>
<proteinExistence type="predicted"/>
<evidence type="ECO:0000313" key="3">
    <source>
        <dbReference type="Proteomes" id="UP001148838"/>
    </source>
</evidence>
<dbReference type="EMBL" id="JAJSOF020000003">
    <property type="protein sequence ID" value="KAJ4449123.1"/>
    <property type="molecule type" value="Genomic_DNA"/>
</dbReference>
<name>A0ABQ8TS54_PERAM</name>
<protein>
    <submittedName>
        <fullName evidence="2">Uncharacterized protein</fullName>
    </submittedName>
</protein>
<dbReference type="PANTHER" id="PTHR10773:SF19">
    <property type="match status" value="1"/>
</dbReference>
<sequence>MSHSSKVNCGSTYTMSHRARLLVNLSLKNTHSDNSCFEDAKRRKITYPQEIADHSCNGTFPLAPAQKSCSEDLLNIFGPDVNECTKLVDFDSDDSVKDPDYHPDEDIANNQFYTAMAESEEEENSEATNVFNNDQDQQSENSEPDAAVQKKRTMKDRQINKELRNKGKSYVSEKGKEVKAREMLPLKPCRMKCLEKFMEEDRQKCFEEYWAIGNHDNRVRYISSLITISKPKTHRVVEDNAKLREIVCKYEIIIQGNNQAICRECFRRTFGETTGFTELVTSKKKESFSGIIAPDGRGKFAPANKTKMEDLQSAESHILSFPSYEREARDSATQERDTHHKAAEESYEAKRHDKEVAQKDVLPFDLQQCLPTPYLTTSRPNNREIHKILVSGHTHMECDADHAAIEREKKRTGMKINHPNDWYQLVRSCKRKKPFKVFVMEGQHFLVFSSLTKTSGPYLMKSVDTEGNKFLWTSPHWLKYTRETAKIFFKSSLSVEESFRERSICRRGKSTLPTSLPMIHEGPVSVSAQKKKDILELLPLIDNVFHDF</sequence>
<dbReference type="PANTHER" id="PTHR10773">
    <property type="entry name" value="DNA-DIRECTED RNA POLYMERASES I, II, AND III SUBUNIT RPABC2"/>
    <property type="match status" value="1"/>
</dbReference>
<comment type="caution">
    <text evidence="2">The sequence shown here is derived from an EMBL/GenBank/DDBJ whole genome shotgun (WGS) entry which is preliminary data.</text>
</comment>
<reference evidence="2 3" key="1">
    <citation type="journal article" date="2022" name="Allergy">
        <title>Genome assembly and annotation of Periplaneta americana reveal a comprehensive cockroach allergen profile.</title>
        <authorList>
            <person name="Wang L."/>
            <person name="Xiong Q."/>
            <person name="Saelim N."/>
            <person name="Wang L."/>
            <person name="Nong W."/>
            <person name="Wan A.T."/>
            <person name="Shi M."/>
            <person name="Liu X."/>
            <person name="Cao Q."/>
            <person name="Hui J.H.L."/>
            <person name="Sookrung N."/>
            <person name="Leung T.F."/>
            <person name="Tungtrongchitr A."/>
            <person name="Tsui S.K.W."/>
        </authorList>
    </citation>
    <scope>NUCLEOTIDE SEQUENCE [LARGE SCALE GENOMIC DNA]</scope>
    <source>
        <strain evidence="2">PWHHKU_190912</strain>
    </source>
</reference>
<organism evidence="2 3">
    <name type="scientific">Periplaneta americana</name>
    <name type="common">American cockroach</name>
    <name type="synonym">Blatta americana</name>
    <dbReference type="NCBI Taxonomy" id="6978"/>
    <lineage>
        <taxon>Eukaryota</taxon>
        <taxon>Metazoa</taxon>
        <taxon>Ecdysozoa</taxon>
        <taxon>Arthropoda</taxon>
        <taxon>Hexapoda</taxon>
        <taxon>Insecta</taxon>
        <taxon>Pterygota</taxon>
        <taxon>Neoptera</taxon>
        <taxon>Polyneoptera</taxon>
        <taxon>Dictyoptera</taxon>
        <taxon>Blattodea</taxon>
        <taxon>Blattoidea</taxon>
        <taxon>Blattidae</taxon>
        <taxon>Blattinae</taxon>
        <taxon>Periplaneta</taxon>
    </lineage>
</organism>
<gene>
    <name evidence="2" type="ORF">ANN_00518</name>
</gene>
<dbReference type="Proteomes" id="UP001148838">
    <property type="component" value="Unassembled WGS sequence"/>
</dbReference>
<accession>A0ABQ8TS54</accession>
<feature type="region of interest" description="Disordered" evidence="1">
    <location>
        <begin position="323"/>
        <end position="351"/>
    </location>
</feature>